<keyword evidence="1" id="KW-1133">Transmembrane helix</keyword>
<keyword evidence="1" id="KW-0812">Transmembrane</keyword>
<evidence type="ECO:0000313" key="3">
    <source>
        <dbReference type="Proteomes" id="UP000515819"/>
    </source>
</evidence>
<gene>
    <name evidence="2" type="ORF">H9Q76_10765</name>
</gene>
<evidence type="ECO:0000256" key="1">
    <source>
        <dbReference type="SAM" id="Phobius"/>
    </source>
</evidence>
<reference evidence="2 3" key="1">
    <citation type="submission" date="2020-08" db="EMBL/GenBank/DDBJ databases">
        <authorList>
            <person name="Liu C."/>
            <person name="Sun Q."/>
        </authorList>
    </citation>
    <scope>NUCLEOTIDE SEQUENCE [LARGE SCALE GENOMIC DNA]</scope>
    <source>
        <strain evidence="2 3">NSJ-4</strain>
    </source>
</reference>
<name>A0A7G9FKX1_9FIRM</name>
<sequence>MGKYKSKVLKRTCKRCMIAVIITAIPGIIAGLFNRWIFLASLFAIIPIIYLVNRFFVIIKWNLVEGIIEDVTLVNDFNQPYTEAHIIFKTKDNMEHECRFIIGHYGDYEEGIEPALENMLQSDKKLFMKKKVPVFYSPKDVNRCIVYLEDSQ</sequence>
<dbReference type="KEGG" id="wcp:H9Q76_10765"/>
<keyword evidence="3" id="KW-1185">Reference proteome</keyword>
<organism evidence="2 3">
    <name type="scientific">Wujia chipingensis</name>
    <dbReference type="NCBI Taxonomy" id="2763670"/>
    <lineage>
        <taxon>Bacteria</taxon>
        <taxon>Bacillati</taxon>
        <taxon>Bacillota</taxon>
        <taxon>Clostridia</taxon>
        <taxon>Lachnospirales</taxon>
        <taxon>Lachnospiraceae</taxon>
        <taxon>Wujia</taxon>
    </lineage>
</organism>
<dbReference type="Proteomes" id="UP000515819">
    <property type="component" value="Chromosome"/>
</dbReference>
<keyword evidence="1" id="KW-0472">Membrane</keyword>
<dbReference type="AlphaFoldDB" id="A0A7G9FKX1"/>
<dbReference type="EMBL" id="CP060632">
    <property type="protein sequence ID" value="QNL99202.1"/>
    <property type="molecule type" value="Genomic_DNA"/>
</dbReference>
<feature type="transmembrane region" description="Helical" evidence="1">
    <location>
        <begin position="12"/>
        <end position="30"/>
    </location>
</feature>
<proteinExistence type="predicted"/>
<evidence type="ECO:0000313" key="2">
    <source>
        <dbReference type="EMBL" id="QNL99202.1"/>
    </source>
</evidence>
<feature type="transmembrane region" description="Helical" evidence="1">
    <location>
        <begin position="36"/>
        <end position="53"/>
    </location>
</feature>
<protein>
    <submittedName>
        <fullName evidence="2">Uncharacterized protein</fullName>
    </submittedName>
</protein>
<accession>A0A7G9FKX1</accession>